<dbReference type="InterPro" id="IPR052352">
    <property type="entry name" value="Sugar_Degrad_Dehydratases"/>
</dbReference>
<keyword evidence="2" id="KW-0479">Metal-binding</keyword>
<evidence type="ECO:0000256" key="6">
    <source>
        <dbReference type="SAM" id="MobiDB-lite"/>
    </source>
</evidence>
<evidence type="ECO:0000256" key="1">
    <source>
        <dbReference type="ARBA" id="ARBA00006486"/>
    </source>
</evidence>
<evidence type="ECO:0000313" key="10">
    <source>
        <dbReference type="Proteomes" id="UP000061432"/>
    </source>
</evidence>
<dbReference type="SUPFAM" id="SSF143975">
    <property type="entry name" value="IlvD/EDD N-terminal domain-like"/>
    <property type="match status" value="1"/>
</dbReference>
<dbReference type="InterPro" id="IPR056740">
    <property type="entry name" value="ILV_EDD_C"/>
</dbReference>
<dbReference type="PANTHER" id="PTHR43183:SF1">
    <property type="entry name" value="HYPOTHETICAL DIHYDROXY-ACID DEHYDRATASE (EUROFUNG)-RELATED"/>
    <property type="match status" value="1"/>
</dbReference>
<dbReference type="SUPFAM" id="SSF52016">
    <property type="entry name" value="LeuD/IlvD-like"/>
    <property type="match status" value="1"/>
</dbReference>
<geneLocation type="plasmid" evidence="10">
    <name>pMaq22A_1p DNA</name>
</geneLocation>
<feature type="region of interest" description="Disordered" evidence="6">
    <location>
        <begin position="613"/>
        <end position="632"/>
    </location>
</feature>
<dbReference type="PATRIC" id="fig|270351.10.peg.5434"/>
<dbReference type="EC" id="4.2.1.9" evidence="9"/>
<dbReference type="PANTHER" id="PTHR43183">
    <property type="entry name" value="HYPOTHETICAL DIHYDROXYACID DEHYDRATASE (EUROFUNG)-RELATED"/>
    <property type="match status" value="1"/>
</dbReference>
<accession>A0A0C6F6R4</accession>
<feature type="region of interest" description="Disordered" evidence="6">
    <location>
        <begin position="26"/>
        <end position="65"/>
    </location>
</feature>
<feature type="domain" description="Dihydroxy-acid/6-phosphogluconate dehydratase N-terminal" evidence="7">
    <location>
        <begin position="767"/>
        <end position="1080"/>
    </location>
</feature>
<reference evidence="10" key="2">
    <citation type="submission" date="2015-01" db="EMBL/GenBank/DDBJ databases">
        <title>Complete genome sequence of Methylobacterium aquaticum strain 22A.</title>
        <authorList>
            <person name="Tani A."/>
            <person name="Ogura Y."/>
            <person name="Hayashi T."/>
        </authorList>
    </citation>
    <scope>NUCLEOTIDE SEQUENCE [LARGE SCALE GENOMIC DNA]</scope>
    <source>
        <strain evidence="10">MA-22A</strain>
        <plasmid evidence="10">Plasmid pMaq22A_1p DNA</plasmid>
    </source>
</reference>
<dbReference type="Gene3D" id="3.50.30.80">
    <property type="entry name" value="IlvD/EDD C-terminal domain-like"/>
    <property type="match status" value="1"/>
</dbReference>
<feature type="compositionally biased region" description="Basic and acidic residues" evidence="6">
    <location>
        <begin position="453"/>
        <end position="466"/>
    </location>
</feature>
<dbReference type="EMBL" id="AP014705">
    <property type="protein sequence ID" value="BAQ48476.1"/>
    <property type="molecule type" value="Genomic_DNA"/>
</dbReference>
<feature type="region of interest" description="Disordered" evidence="6">
    <location>
        <begin position="290"/>
        <end position="309"/>
    </location>
</feature>
<dbReference type="PROSITE" id="PS00886">
    <property type="entry name" value="ILVD_EDD_1"/>
    <property type="match status" value="1"/>
</dbReference>
<sequence>MDYHQLHHALGHDHCSDFRLIHRKKDKAHLPSPVRERGSRLYSSRNEAGGNPSGASRSASPDLEPSSLLSIGLSAPVLLQERPDPLQGARDVLRRVGVGQAQVAFAVDAEIRPADRRDAGLLQERRGERFGLPAGLPDVRKGVESALRGDAGDARQAVQPLDHQEAAAVELGHHRGDAVLRSVEGSDAGPLGRGVDAGERVHRELAGGVVERRRPHRPAEAPAGHRVGLRGAVEIDQAVANLRIGEQRVVALAVVGHRAVDLVRHDRDVRVRRETGDERVDLGLRGHAAGRVGGGIEDQQPGAWGDQPQRLLGREGEAVRLADRHRHRRRAGELDHRAVDREARIRVQDLGPRLAEHQDRHEHGDLAARHDHHAVGRDLDAQAPVEVARHRLAQGQDAGRRGVAVVPVLQRLHRRLDDVGRGRHVRLADAEIDHVAAGLGQRRGAGEDREGVLLPDAREGGDDDGHGLLSFPRRTPRRRDRAPPPRRRQGPAAFPCRRDGWSGLQSIFRRSGNRFVAENATKQRLREVRDCIAIVKHSKQTCAGRPTQVCLGSWSVADFRRRTGNRFGEIRLARAVALGEPADAEGQRAAEHDQDDAGLDRGPEQRALDALVGQHDDQADEDRDRHHDGDRHQRVGRLLLAHWAAPPNDRAVWFSRPHSTARRRCDSGRATNFRLVGVAGSGGPGMHATVLPSCTGRVHSFPRTVLDKNGFGKDDPAMAQTPRPRIDASRLRSRLWFDNPDNPGMTALYLERYLNFGLTVGELRGGKPLIGIAQTGSDLSPCNRHHLELAKRVREGITAAGGVAFEFPCHPIQETGKRPTASLDRNLAYLSLVEVLYGYPLDGVVLLTGCDKTMPACLMAAATVNIPTISLNVGPMLNGWSRGERTGSGTVVWKARERHAAGDIDYQQFLDIVASSAPSTGHCNTMGTASTMNALAEALGMALPGSAAIPAPYRERGQAAYATGQRIVDMVWEDLKPSDILTREAFENAIVANTAIGGSTNAPIHINAIAKLIGVPLSCDDWERVGYDIPLLVNMQPAGQYLGEEYYRAGGLPAVMSELLEAGKLHGEALTCNGRTVAENCQGAHTWDRDVIKPYGEPMRERAGFLNLKGSLFDSAIMKTSVISREFYDRYLANPEDPYAFEGRVVVFDGPEDYHHRIDDPALEIDEHTVLIMRGAGPIGYPGAAEVVNMQPPGELIRKGVLSLPCIGDGRQSGTSGTPSILNASPEAAAGGGLALLQNGDRVRIDLNKRTADILLPEEEIARRREDLAARGGYAYPASQTPWQAIQRAMVDQLSEGMILKGSEAFQRIAQTHGVPRDNH</sequence>
<dbReference type="InterPro" id="IPR042096">
    <property type="entry name" value="Dihydro-acid_dehy_C"/>
</dbReference>
<proteinExistence type="inferred from homology"/>
<gene>
    <name evidence="9" type="primary">ilvD</name>
    <name evidence="9" type="ORF">Maq22A_1p30610</name>
</gene>
<evidence type="ECO:0000313" key="9">
    <source>
        <dbReference type="EMBL" id="BAQ48476.1"/>
    </source>
</evidence>
<keyword evidence="3" id="KW-0408">Iron</keyword>
<reference evidence="9 10" key="1">
    <citation type="journal article" date="2015" name="Genome Announc.">
        <title>Complete Genome Sequence of Methylobacterium aquaticum Strain 22A, Isolated from Racomitrium japonicum Moss.</title>
        <authorList>
            <person name="Tani A."/>
            <person name="Ogura Y."/>
            <person name="Hayashi T."/>
            <person name="Kimbara K."/>
        </authorList>
    </citation>
    <scope>NUCLEOTIDE SEQUENCE [LARGE SCALE GENOMIC DNA]</scope>
    <source>
        <strain evidence="9 10">MA-22A</strain>
        <plasmid evidence="10">Plasmid pMaq22A_1p DNA</plasmid>
    </source>
</reference>
<evidence type="ECO:0000256" key="2">
    <source>
        <dbReference type="ARBA" id="ARBA00022723"/>
    </source>
</evidence>
<evidence type="ECO:0000259" key="7">
    <source>
        <dbReference type="Pfam" id="PF00920"/>
    </source>
</evidence>
<feature type="region of interest" description="Disordered" evidence="6">
    <location>
        <begin position="582"/>
        <end position="601"/>
    </location>
</feature>
<evidence type="ECO:0000256" key="3">
    <source>
        <dbReference type="ARBA" id="ARBA00023004"/>
    </source>
</evidence>
<name>A0A0C6F6R4_9HYPH</name>
<keyword evidence="5 9" id="KW-0456">Lyase</keyword>
<evidence type="ECO:0000256" key="5">
    <source>
        <dbReference type="ARBA" id="ARBA00023239"/>
    </source>
</evidence>
<dbReference type="GO" id="GO:0004160">
    <property type="term" value="F:dihydroxy-acid dehydratase activity"/>
    <property type="evidence" value="ECO:0007669"/>
    <property type="project" value="UniProtKB-EC"/>
</dbReference>
<dbReference type="GO" id="GO:0051536">
    <property type="term" value="F:iron-sulfur cluster binding"/>
    <property type="evidence" value="ECO:0007669"/>
    <property type="project" value="UniProtKB-KW"/>
</dbReference>
<feature type="domain" description="Dihydroxy-acid/6-phosphogluconate dehydratase C-terminal" evidence="8">
    <location>
        <begin position="1090"/>
        <end position="1297"/>
    </location>
</feature>
<evidence type="ECO:0000256" key="4">
    <source>
        <dbReference type="ARBA" id="ARBA00023014"/>
    </source>
</evidence>
<comment type="similarity">
    <text evidence="1">Belongs to the IlvD/Edd family.</text>
</comment>
<dbReference type="InterPro" id="IPR020558">
    <property type="entry name" value="DiOHA_6PGluconate_deHydtase_CS"/>
</dbReference>
<dbReference type="NCBIfam" id="NF004784">
    <property type="entry name" value="PRK06131.1"/>
    <property type="match status" value="1"/>
</dbReference>
<dbReference type="KEGG" id="maqu:Maq22A_1p30610"/>
<dbReference type="Pfam" id="PF24877">
    <property type="entry name" value="ILV_EDD_C"/>
    <property type="match status" value="1"/>
</dbReference>
<dbReference type="GO" id="GO:0046872">
    <property type="term" value="F:metal ion binding"/>
    <property type="evidence" value="ECO:0007669"/>
    <property type="project" value="UniProtKB-KW"/>
</dbReference>
<feature type="region of interest" description="Disordered" evidence="6">
    <location>
        <begin position="453"/>
        <end position="495"/>
    </location>
</feature>
<dbReference type="Proteomes" id="UP000061432">
    <property type="component" value="Plasmid pMaq22A_1p"/>
</dbReference>
<dbReference type="NCBIfam" id="NF009560">
    <property type="entry name" value="PRK13017.1"/>
    <property type="match status" value="1"/>
</dbReference>
<feature type="compositionally biased region" description="Basic and acidic residues" evidence="6">
    <location>
        <begin position="614"/>
        <end position="632"/>
    </location>
</feature>
<dbReference type="Pfam" id="PF00920">
    <property type="entry name" value="ILVD_EDD_N"/>
    <property type="match status" value="1"/>
</dbReference>
<dbReference type="InterPro" id="IPR000581">
    <property type="entry name" value="ILV_EDD_N"/>
</dbReference>
<keyword evidence="4" id="KW-0411">Iron-sulfur</keyword>
<organism evidence="9 10">
    <name type="scientific">Methylobacterium aquaticum</name>
    <dbReference type="NCBI Taxonomy" id="270351"/>
    <lineage>
        <taxon>Bacteria</taxon>
        <taxon>Pseudomonadati</taxon>
        <taxon>Pseudomonadota</taxon>
        <taxon>Alphaproteobacteria</taxon>
        <taxon>Hyphomicrobiales</taxon>
        <taxon>Methylobacteriaceae</taxon>
        <taxon>Methylobacterium</taxon>
    </lineage>
</organism>
<evidence type="ECO:0000259" key="8">
    <source>
        <dbReference type="Pfam" id="PF24877"/>
    </source>
</evidence>
<feature type="compositionally biased region" description="Basic residues" evidence="6">
    <location>
        <begin position="474"/>
        <end position="489"/>
    </location>
</feature>
<dbReference type="InterPro" id="IPR037237">
    <property type="entry name" value="IlvD/EDD_N"/>
</dbReference>
<keyword evidence="9" id="KW-0614">Plasmid</keyword>
<protein>
    <submittedName>
        <fullName evidence="9">Dihydroxy-acid dehydratase</fullName>
        <ecNumber evidence="9">4.2.1.9</ecNumber>
    </submittedName>
</protein>